<feature type="coiled-coil region" evidence="1">
    <location>
        <begin position="324"/>
        <end position="351"/>
    </location>
</feature>
<evidence type="ECO:0000256" key="2">
    <source>
        <dbReference type="SAM" id="MobiDB-lite"/>
    </source>
</evidence>
<evidence type="ECO:0000313" key="3">
    <source>
        <dbReference type="EMBL" id="EER00807.1"/>
    </source>
</evidence>
<accession>C5LQS2</accession>
<proteinExistence type="predicted"/>
<dbReference type="OMA" id="FEEEICI"/>
<dbReference type="RefSeq" id="XP_002768089.1">
    <property type="nucleotide sequence ID" value="XM_002768043.1"/>
</dbReference>
<keyword evidence="4" id="KW-1185">Reference proteome</keyword>
<dbReference type="GeneID" id="9043997"/>
<organism evidence="4">
    <name type="scientific">Perkinsus marinus (strain ATCC 50983 / TXsc)</name>
    <dbReference type="NCBI Taxonomy" id="423536"/>
    <lineage>
        <taxon>Eukaryota</taxon>
        <taxon>Sar</taxon>
        <taxon>Alveolata</taxon>
        <taxon>Perkinsozoa</taxon>
        <taxon>Perkinsea</taxon>
        <taxon>Perkinsida</taxon>
        <taxon>Perkinsidae</taxon>
        <taxon>Perkinsus</taxon>
    </lineage>
</organism>
<feature type="region of interest" description="Disordered" evidence="2">
    <location>
        <begin position="1"/>
        <end position="24"/>
    </location>
</feature>
<feature type="coiled-coil region" evidence="1">
    <location>
        <begin position="218"/>
        <end position="245"/>
    </location>
</feature>
<name>C5LQS2_PERM5</name>
<dbReference type="InParanoid" id="C5LQS2"/>
<feature type="coiled-coil region" evidence="1">
    <location>
        <begin position="43"/>
        <end position="169"/>
    </location>
</feature>
<dbReference type="Proteomes" id="UP000007800">
    <property type="component" value="Unassembled WGS sequence"/>
</dbReference>
<protein>
    <submittedName>
        <fullName evidence="3">Paramyosin, putative</fullName>
    </submittedName>
</protein>
<dbReference type="EMBL" id="GG684654">
    <property type="protein sequence ID" value="EER00807.1"/>
    <property type="molecule type" value="Genomic_DNA"/>
</dbReference>
<evidence type="ECO:0000313" key="4">
    <source>
        <dbReference type="Proteomes" id="UP000007800"/>
    </source>
</evidence>
<gene>
    <name evidence="3" type="ORF">Pmar_PMAR002874</name>
</gene>
<keyword evidence="1" id="KW-0175">Coiled coil</keyword>
<dbReference type="OrthoDB" id="10535059at2759"/>
<dbReference type="AlphaFoldDB" id="C5LQS2"/>
<sequence>MSSPPTSPELPKYAERVAGSRPQGMEAKLAEALDNEWKRTEECREKEREICELRKRLREFERDIERGRLLGSGENEGDDVKLMKEMRSLEEQVDEWKDKEVEALTRVRELEGERDRALEEARCLEEKLQQERQKRLALERAEEELRTQCKQLEKKISVLREENSTLEDEKQMAIEGHSAVCNRLYNVQAELDSALEELRTRRGRSSTTGICSLEAELEGSTKKELEQLRSTVQKLQSELRATDKDAVARLKAQLGVMHSWKSTAESARRQVLETIAERDRRVKMVMEELRCQEDRVEVNASTVCMLEKMANTSEQQSIRLRWAMSQLEKENEWMREKMKSLEEEIDALHDRIYFK</sequence>
<reference evidence="3 4" key="1">
    <citation type="submission" date="2008-07" db="EMBL/GenBank/DDBJ databases">
        <authorList>
            <person name="El-Sayed N."/>
            <person name="Caler E."/>
            <person name="Inman J."/>
            <person name="Amedeo P."/>
            <person name="Hass B."/>
            <person name="Wortman J."/>
        </authorList>
    </citation>
    <scope>NUCLEOTIDE SEQUENCE [LARGE SCALE GENOMIC DNA]</scope>
    <source>
        <strain evidence="4">ATCC 50983 / TXsc</strain>
    </source>
</reference>
<evidence type="ECO:0000256" key="1">
    <source>
        <dbReference type="SAM" id="Coils"/>
    </source>
</evidence>